<dbReference type="Gene3D" id="3.40.50.1820">
    <property type="entry name" value="alpha/beta hydrolase"/>
    <property type="match status" value="1"/>
</dbReference>
<accession>A0A137P9J0</accession>
<evidence type="ECO:0000256" key="7">
    <source>
        <dbReference type="RuleBase" id="RU361156"/>
    </source>
</evidence>
<dbReference type="GO" id="GO:0000324">
    <property type="term" value="C:fungal-type vacuole"/>
    <property type="evidence" value="ECO:0007669"/>
    <property type="project" value="TreeGrafter"/>
</dbReference>
<comment type="similarity">
    <text evidence="1 7">Belongs to the peptidase S10 family.</text>
</comment>
<dbReference type="EC" id="3.4.16.-" evidence="7"/>
<protein>
    <recommendedName>
        <fullName evidence="7">Carboxypeptidase</fullName>
        <ecNumber evidence="7">3.4.16.-</ecNumber>
    </recommendedName>
</protein>
<evidence type="ECO:0000256" key="4">
    <source>
        <dbReference type="ARBA" id="ARBA00022729"/>
    </source>
</evidence>
<dbReference type="SUPFAM" id="SSF53474">
    <property type="entry name" value="alpha/beta-Hydrolases"/>
    <property type="match status" value="1"/>
</dbReference>
<sequence>YSGYLDTDKDQHFFYWFFESRSKPSTDPLILWLSGGPGCSSMAGLLMENGPCKVDASTNNTENNPFSWNNNANIVYLDQPINTGFSYGQNAANDTAEVGVQVYAFLQLFFQKFPKYSNNDFHVIGESYGGHYVPDVGKVINDNNKKSGSNKINLNSIGIGNGWTDPLVQYEYYPNMACDNTYYPVLSQSSCDASRKEWPQCKSKIEDCYKNGTIDSCKAADDYCSDVMQGAYFNTTLNPYDIRKNCDNSSIICYGIANNVEYYLNRRDIKQALGANTDINFQVCSDTVTVAFNHTDDSILNFSQYAGELLNDGIRVLIYAGDADYICNWMGNKAWTKALNWTGQAGFNSAKDLLWKPDPVAEPLGESRTYENFTFLRVFGSGHMVPMDQPVSALHMIDTWIKGNSFNA</sequence>
<evidence type="ECO:0000313" key="9">
    <source>
        <dbReference type="Proteomes" id="UP000070444"/>
    </source>
</evidence>
<dbReference type="Pfam" id="PF00450">
    <property type="entry name" value="Peptidase_S10"/>
    <property type="match status" value="1"/>
</dbReference>
<evidence type="ECO:0000256" key="2">
    <source>
        <dbReference type="ARBA" id="ARBA00022645"/>
    </source>
</evidence>
<dbReference type="Gene3D" id="1.10.287.410">
    <property type="match status" value="1"/>
</dbReference>
<name>A0A137P9J0_CONC2</name>
<keyword evidence="4" id="KW-0732">Signal</keyword>
<dbReference type="GO" id="GO:0004185">
    <property type="term" value="F:serine-type carboxypeptidase activity"/>
    <property type="evidence" value="ECO:0007669"/>
    <property type="project" value="UniProtKB-UniRule"/>
</dbReference>
<feature type="non-terminal residue" evidence="8">
    <location>
        <position position="1"/>
    </location>
</feature>
<keyword evidence="3 7" id="KW-0645">Protease</keyword>
<evidence type="ECO:0000256" key="6">
    <source>
        <dbReference type="ARBA" id="ARBA00023180"/>
    </source>
</evidence>
<dbReference type="Proteomes" id="UP000070444">
    <property type="component" value="Unassembled WGS sequence"/>
</dbReference>
<dbReference type="GO" id="GO:0006508">
    <property type="term" value="P:proteolysis"/>
    <property type="evidence" value="ECO:0007669"/>
    <property type="project" value="UniProtKB-KW"/>
</dbReference>
<gene>
    <name evidence="8" type="ORF">CONCODRAFT_37950</name>
</gene>
<keyword evidence="6" id="KW-0325">Glycoprotein</keyword>
<dbReference type="PANTHER" id="PTHR11802:SF113">
    <property type="entry name" value="SERINE CARBOXYPEPTIDASE CTSA-4.1"/>
    <property type="match status" value="1"/>
</dbReference>
<dbReference type="PROSITE" id="PS00560">
    <property type="entry name" value="CARBOXYPEPT_SER_HIS"/>
    <property type="match status" value="1"/>
</dbReference>
<evidence type="ECO:0000256" key="5">
    <source>
        <dbReference type="ARBA" id="ARBA00022801"/>
    </source>
</evidence>
<evidence type="ECO:0000313" key="8">
    <source>
        <dbReference type="EMBL" id="KXN71678.1"/>
    </source>
</evidence>
<organism evidence="8 9">
    <name type="scientific">Conidiobolus coronatus (strain ATCC 28846 / CBS 209.66 / NRRL 28638)</name>
    <name type="common">Delacroixia coronata</name>
    <dbReference type="NCBI Taxonomy" id="796925"/>
    <lineage>
        <taxon>Eukaryota</taxon>
        <taxon>Fungi</taxon>
        <taxon>Fungi incertae sedis</taxon>
        <taxon>Zoopagomycota</taxon>
        <taxon>Entomophthoromycotina</taxon>
        <taxon>Entomophthoromycetes</taxon>
        <taxon>Entomophthorales</taxon>
        <taxon>Ancylistaceae</taxon>
        <taxon>Conidiobolus</taxon>
    </lineage>
</organism>
<dbReference type="EMBL" id="KQ964469">
    <property type="protein sequence ID" value="KXN71678.1"/>
    <property type="molecule type" value="Genomic_DNA"/>
</dbReference>
<keyword evidence="2 7" id="KW-0121">Carboxypeptidase</keyword>
<dbReference type="InterPro" id="IPR018202">
    <property type="entry name" value="Ser_caboxypep_ser_AS"/>
</dbReference>
<dbReference type="PROSITE" id="PS00131">
    <property type="entry name" value="CARBOXYPEPT_SER_SER"/>
    <property type="match status" value="1"/>
</dbReference>
<keyword evidence="5 7" id="KW-0378">Hydrolase</keyword>
<reference evidence="8 9" key="1">
    <citation type="journal article" date="2015" name="Genome Biol. Evol.">
        <title>Phylogenomic analyses indicate that early fungi evolved digesting cell walls of algal ancestors of land plants.</title>
        <authorList>
            <person name="Chang Y."/>
            <person name="Wang S."/>
            <person name="Sekimoto S."/>
            <person name="Aerts A.L."/>
            <person name="Choi C."/>
            <person name="Clum A."/>
            <person name="LaButti K.M."/>
            <person name="Lindquist E.A."/>
            <person name="Yee Ngan C."/>
            <person name="Ohm R.A."/>
            <person name="Salamov A.A."/>
            <person name="Grigoriev I.V."/>
            <person name="Spatafora J.W."/>
            <person name="Berbee M.L."/>
        </authorList>
    </citation>
    <scope>NUCLEOTIDE SEQUENCE [LARGE SCALE GENOMIC DNA]</scope>
    <source>
        <strain evidence="8 9">NRRL 28638</strain>
    </source>
</reference>
<dbReference type="InterPro" id="IPR001563">
    <property type="entry name" value="Peptidase_S10"/>
</dbReference>
<dbReference type="PANTHER" id="PTHR11802">
    <property type="entry name" value="SERINE PROTEASE FAMILY S10 SERINE CARBOXYPEPTIDASE"/>
    <property type="match status" value="1"/>
</dbReference>
<evidence type="ECO:0000256" key="1">
    <source>
        <dbReference type="ARBA" id="ARBA00009431"/>
    </source>
</evidence>
<dbReference type="InterPro" id="IPR033124">
    <property type="entry name" value="Ser_caboxypep_his_AS"/>
</dbReference>
<dbReference type="AlphaFoldDB" id="A0A137P9J0"/>
<dbReference type="PRINTS" id="PR00724">
    <property type="entry name" value="CRBOXYPTASEC"/>
</dbReference>
<dbReference type="OrthoDB" id="443318at2759"/>
<dbReference type="OMA" id="TSCDDTV"/>
<evidence type="ECO:0000256" key="3">
    <source>
        <dbReference type="ARBA" id="ARBA00022670"/>
    </source>
</evidence>
<dbReference type="InterPro" id="IPR029058">
    <property type="entry name" value="AB_hydrolase_fold"/>
</dbReference>
<dbReference type="STRING" id="796925.A0A137P9J0"/>
<keyword evidence="9" id="KW-1185">Reference proteome</keyword>
<proteinExistence type="inferred from homology"/>